<keyword evidence="1 2" id="KW-0238">DNA-binding</keyword>
<dbReference type="NCBIfam" id="NF005851">
    <property type="entry name" value="PRK07772.1"/>
    <property type="match status" value="1"/>
</dbReference>
<evidence type="ECO:0000313" key="5">
    <source>
        <dbReference type="EMBL" id="AZA12484.1"/>
    </source>
</evidence>
<dbReference type="Gene3D" id="2.40.50.140">
    <property type="entry name" value="Nucleic acid-binding proteins"/>
    <property type="match status" value="1"/>
</dbReference>
<comment type="subunit">
    <text evidence="2">Homotetramer.</text>
</comment>
<protein>
    <recommendedName>
        <fullName evidence="2 3">Single-stranded DNA-binding protein</fullName>
        <shortName evidence="2">SSB</shortName>
    </recommendedName>
</protein>
<dbReference type="GO" id="GO:0009295">
    <property type="term" value="C:nucleoid"/>
    <property type="evidence" value="ECO:0007669"/>
    <property type="project" value="TreeGrafter"/>
</dbReference>
<comment type="caution">
    <text evidence="2">Lacks conserved residue(s) required for the propagation of feature annotation.</text>
</comment>
<evidence type="ECO:0000256" key="4">
    <source>
        <dbReference type="SAM" id="MobiDB-lite"/>
    </source>
</evidence>
<dbReference type="CDD" id="cd04496">
    <property type="entry name" value="SSB_OBF"/>
    <property type="match status" value="1"/>
</dbReference>
<dbReference type="RefSeq" id="WP_123925613.1">
    <property type="nucleotide sequence ID" value="NZ_CP033896.1"/>
</dbReference>
<dbReference type="Pfam" id="PF00436">
    <property type="entry name" value="SSB"/>
    <property type="match status" value="1"/>
</dbReference>
<dbReference type="PANTHER" id="PTHR10302:SF27">
    <property type="entry name" value="SINGLE-STRANDED DNA-BINDING PROTEIN"/>
    <property type="match status" value="1"/>
</dbReference>
<dbReference type="OrthoDB" id="9809878at2"/>
<dbReference type="KEGG" id="ccho:CCHOA_00260"/>
<dbReference type="EMBL" id="CP033896">
    <property type="protein sequence ID" value="AZA12484.1"/>
    <property type="molecule type" value="Genomic_DNA"/>
</dbReference>
<dbReference type="InterPro" id="IPR000424">
    <property type="entry name" value="Primosome_PriB/ssb"/>
</dbReference>
<dbReference type="InterPro" id="IPR012340">
    <property type="entry name" value="NA-bd_OB-fold"/>
</dbReference>
<dbReference type="GO" id="GO:0006260">
    <property type="term" value="P:DNA replication"/>
    <property type="evidence" value="ECO:0007669"/>
    <property type="project" value="InterPro"/>
</dbReference>
<reference evidence="5 6" key="1">
    <citation type="submission" date="2018-11" db="EMBL/GenBank/DDBJ databases">
        <authorList>
            <person name="Kleinhagauer T."/>
            <person name="Glaeser S.P."/>
            <person name="Spergser J."/>
            <person name="Ruckert C."/>
            <person name="Kaempfer P."/>
            <person name="Busse H.-J."/>
        </authorList>
    </citation>
    <scope>NUCLEOTIDE SEQUENCE [LARGE SCALE GENOMIC DNA]</scope>
    <source>
        <strain evidence="5 6">200CH</strain>
    </source>
</reference>
<accession>A0A3G6J8Y9</accession>
<proteinExistence type="inferred from homology"/>
<feature type="compositionally biased region" description="Polar residues" evidence="4">
    <location>
        <begin position="185"/>
        <end position="194"/>
    </location>
</feature>
<feature type="region of interest" description="Disordered" evidence="4">
    <location>
        <begin position="117"/>
        <end position="194"/>
    </location>
</feature>
<dbReference type="PANTHER" id="PTHR10302">
    <property type="entry name" value="SINGLE-STRANDED DNA-BINDING PROTEIN"/>
    <property type="match status" value="1"/>
</dbReference>
<sequence>MAGETPITVVGNLVADPELRYTPSGAAVANFRIASASRRYDSQTNTWVDADTLYLTCNVWRQAAENVAETLHKGVRVIVSGRLKQRSYETREGDRRTIYEVEVDEVGPSLRYASAVINRNPSQGGGGNQGYNGGGQSGGYNGGNQQNNYGGGYNGGNKQPSQGGGNRNDMPEADPWANAQEAGGYNNTMDEPPF</sequence>
<evidence type="ECO:0000256" key="2">
    <source>
        <dbReference type="HAMAP-Rule" id="MF_00984"/>
    </source>
</evidence>
<gene>
    <name evidence="5" type="primary">ssb1</name>
    <name evidence="5" type="ORF">CCHOA_00260</name>
</gene>
<dbReference type="NCBIfam" id="TIGR00621">
    <property type="entry name" value="ssb"/>
    <property type="match status" value="1"/>
</dbReference>
<dbReference type="SUPFAM" id="SSF50249">
    <property type="entry name" value="Nucleic acid-binding proteins"/>
    <property type="match status" value="1"/>
</dbReference>
<evidence type="ECO:0000256" key="3">
    <source>
        <dbReference type="RuleBase" id="RU000524"/>
    </source>
</evidence>
<dbReference type="HAMAP" id="MF_00984">
    <property type="entry name" value="SSB"/>
    <property type="match status" value="1"/>
</dbReference>
<feature type="compositionally biased region" description="Gly residues" evidence="4">
    <location>
        <begin position="123"/>
        <end position="142"/>
    </location>
</feature>
<evidence type="ECO:0000313" key="6">
    <source>
        <dbReference type="Proteomes" id="UP000269019"/>
    </source>
</evidence>
<dbReference type="InterPro" id="IPR011344">
    <property type="entry name" value="ssDNA-bd"/>
</dbReference>
<name>A0A3G6J8Y9_9CORY</name>
<organism evidence="5 6">
    <name type="scientific">Corynebacterium choanae</name>
    <dbReference type="NCBI Taxonomy" id="1862358"/>
    <lineage>
        <taxon>Bacteria</taxon>
        <taxon>Bacillati</taxon>
        <taxon>Actinomycetota</taxon>
        <taxon>Actinomycetes</taxon>
        <taxon>Mycobacteriales</taxon>
        <taxon>Corynebacteriaceae</taxon>
        <taxon>Corynebacterium</taxon>
    </lineage>
</organism>
<dbReference type="AlphaFoldDB" id="A0A3G6J8Y9"/>
<dbReference type="GO" id="GO:0003697">
    <property type="term" value="F:single-stranded DNA binding"/>
    <property type="evidence" value="ECO:0007669"/>
    <property type="project" value="UniProtKB-UniRule"/>
</dbReference>
<evidence type="ECO:0000256" key="1">
    <source>
        <dbReference type="ARBA" id="ARBA00023125"/>
    </source>
</evidence>
<dbReference type="Proteomes" id="UP000269019">
    <property type="component" value="Chromosome"/>
</dbReference>
<keyword evidence="6" id="KW-1185">Reference proteome</keyword>
<dbReference type="PROSITE" id="PS50935">
    <property type="entry name" value="SSB"/>
    <property type="match status" value="1"/>
</dbReference>